<evidence type="ECO:0000313" key="1">
    <source>
        <dbReference type="EMBL" id="CAD7280692.1"/>
    </source>
</evidence>
<name>A0A7R9BUD0_9CRUS</name>
<organism evidence="1">
    <name type="scientific">Notodromas monacha</name>
    <dbReference type="NCBI Taxonomy" id="399045"/>
    <lineage>
        <taxon>Eukaryota</taxon>
        <taxon>Metazoa</taxon>
        <taxon>Ecdysozoa</taxon>
        <taxon>Arthropoda</taxon>
        <taxon>Crustacea</taxon>
        <taxon>Oligostraca</taxon>
        <taxon>Ostracoda</taxon>
        <taxon>Podocopa</taxon>
        <taxon>Podocopida</taxon>
        <taxon>Cypridocopina</taxon>
        <taxon>Cypridoidea</taxon>
        <taxon>Cyprididae</taxon>
        <taxon>Notodromas</taxon>
    </lineage>
</organism>
<protein>
    <submittedName>
        <fullName evidence="1">Uncharacterized protein</fullName>
    </submittedName>
</protein>
<keyword evidence="2" id="KW-1185">Reference proteome</keyword>
<dbReference type="EMBL" id="OA884364">
    <property type="protein sequence ID" value="CAD7280692.1"/>
    <property type="molecule type" value="Genomic_DNA"/>
</dbReference>
<proteinExistence type="predicted"/>
<evidence type="ECO:0000313" key="2">
    <source>
        <dbReference type="Proteomes" id="UP000678499"/>
    </source>
</evidence>
<sequence>MAGNLMMTTSPTKWSYEEYTKMETTDLPPLFVKHYDSKKQVVECEIFALSLKYLENIVRLPMYDEKPTETQQACFGVIKKFYQNEVTGELMIEYSPITTRNEIVPLPQGRRYV</sequence>
<accession>A0A7R9BUD0</accession>
<gene>
    <name evidence="1" type="ORF">NMOB1V02_LOCUS8349</name>
</gene>
<reference evidence="1" key="1">
    <citation type="submission" date="2020-11" db="EMBL/GenBank/DDBJ databases">
        <authorList>
            <person name="Tran Van P."/>
        </authorList>
    </citation>
    <scope>NUCLEOTIDE SEQUENCE</scope>
</reference>
<dbReference type="EMBL" id="CAJPEX010002327">
    <property type="protein sequence ID" value="CAG0920844.1"/>
    <property type="molecule type" value="Genomic_DNA"/>
</dbReference>
<dbReference type="Proteomes" id="UP000678499">
    <property type="component" value="Unassembled WGS sequence"/>
</dbReference>
<dbReference type="AlphaFoldDB" id="A0A7R9BUD0"/>